<dbReference type="OrthoDB" id="5870595at2759"/>
<evidence type="ECO:0000313" key="4">
    <source>
        <dbReference type="Proteomes" id="UP000494206"/>
    </source>
</evidence>
<gene>
    <name evidence="3" type="ORF">CBOVIS_LOCUS11314</name>
</gene>
<organism evidence="3 4">
    <name type="scientific">Caenorhabditis bovis</name>
    <dbReference type="NCBI Taxonomy" id="2654633"/>
    <lineage>
        <taxon>Eukaryota</taxon>
        <taxon>Metazoa</taxon>
        <taxon>Ecdysozoa</taxon>
        <taxon>Nematoda</taxon>
        <taxon>Chromadorea</taxon>
        <taxon>Rhabditida</taxon>
        <taxon>Rhabditina</taxon>
        <taxon>Rhabditomorpha</taxon>
        <taxon>Rhabditoidea</taxon>
        <taxon>Rhabditidae</taxon>
        <taxon>Peloderinae</taxon>
        <taxon>Caenorhabditis</taxon>
    </lineage>
</organism>
<evidence type="ECO:0000313" key="3">
    <source>
        <dbReference type="EMBL" id="CAB3409694.1"/>
    </source>
</evidence>
<feature type="transmembrane region" description="Helical" evidence="2">
    <location>
        <begin position="96"/>
        <end position="116"/>
    </location>
</feature>
<dbReference type="AlphaFoldDB" id="A0A8S1F781"/>
<keyword evidence="2" id="KW-0472">Membrane</keyword>
<feature type="region of interest" description="Disordered" evidence="1">
    <location>
        <begin position="143"/>
        <end position="181"/>
    </location>
</feature>
<name>A0A8S1F781_9PELO</name>
<feature type="compositionally biased region" description="Basic and acidic residues" evidence="1">
    <location>
        <begin position="149"/>
        <end position="181"/>
    </location>
</feature>
<dbReference type="Proteomes" id="UP000494206">
    <property type="component" value="Unassembled WGS sequence"/>
</dbReference>
<keyword evidence="2" id="KW-1133">Transmembrane helix</keyword>
<evidence type="ECO:0000256" key="2">
    <source>
        <dbReference type="SAM" id="Phobius"/>
    </source>
</evidence>
<comment type="caution">
    <text evidence="3">The sequence shown here is derived from an EMBL/GenBank/DDBJ whole genome shotgun (WGS) entry which is preliminary data.</text>
</comment>
<sequence length="181" mass="20485">MFLLTISSGYSQIENLQECDKYAPPIEFSLLDYGFPALNTVAFYAFKSQVSRAQHYSNEDQSVPTTFHRINKTVTFHTVSLIAAIFASLLKMLGSLQYITVINFLIAGHTPFVMFVTMRSILRKKSPTRPCFLLCCFSEEDTDTPLPTRKPEPIRNEVIKPADSHESDPIDPSKEVNVKMV</sequence>
<keyword evidence="4" id="KW-1185">Reference proteome</keyword>
<dbReference type="EMBL" id="CADEPM010000009">
    <property type="protein sequence ID" value="CAB3409694.1"/>
    <property type="molecule type" value="Genomic_DNA"/>
</dbReference>
<reference evidence="3 4" key="1">
    <citation type="submission" date="2020-04" db="EMBL/GenBank/DDBJ databases">
        <authorList>
            <person name="Laetsch R D."/>
            <person name="Stevens L."/>
            <person name="Kumar S."/>
            <person name="Blaxter L. M."/>
        </authorList>
    </citation>
    <scope>NUCLEOTIDE SEQUENCE [LARGE SCALE GENOMIC DNA]</scope>
</reference>
<evidence type="ECO:0000256" key="1">
    <source>
        <dbReference type="SAM" id="MobiDB-lite"/>
    </source>
</evidence>
<keyword evidence="2" id="KW-0812">Transmembrane</keyword>
<protein>
    <submittedName>
        <fullName evidence="3">Uncharacterized protein</fullName>
    </submittedName>
</protein>
<accession>A0A8S1F781</accession>
<proteinExistence type="predicted"/>